<evidence type="ECO:0000256" key="2">
    <source>
        <dbReference type="ARBA" id="ARBA00022576"/>
    </source>
</evidence>
<dbReference type="PANTHER" id="PTHR43144">
    <property type="entry name" value="AMINOTRANSFERASE"/>
    <property type="match status" value="1"/>
</dbReference>
<evidence type="ECO:0000256" key="5">
    <source>
        <dbReference type="ARBA" id="ARBA00061511"/>
    </source>
</evidence>
<dbReference type="OrthoDB" id="7042322at2759"/>
<protein>
    <recommendedName>
        <fullName evidence="6">Aminotransferase class I/classII large domain-containing protein</fullName>
    </recommendedName>
</protein>
<comment type="similarity">
    <text evidence="5">Belongs to the class-I pyridoxal-phosphate-dependent aminotransferase family. LL-diaminopimelate aminotransferase subfamily.</text>
</comment>
<sequence>MPLSPLVACTPTVLIHSGARILVISIASNITVLLPRIPDKSKQASFMPADMISKLLEKAAVIPLDVAPHAKTGALRTSVLRNPNMGKLQKGYLFPEISIKHEAHMKKYPDAKVISLGIGDTTEPIPSVITSAMAEYALALSTPEGYQGYGPEQGQKSLRKAIAEQMYPNMGIKESEVFISDGAQCDIARLQMLFGSNVTIAVQDPTFPGYVDNGVIMGQTGHADESGKYAGIVYMRCAPENSFFPDLSSVPRTDVIFFCSPNNPTGHVASPAQLRELVAFARRNGSIIVFDAAYAWYVSEEGNKPRSIYEVPGAREVAIEISSFSKFAGFTGVRLGWAVVPDELRYADGSAVARDFDRVVCTCFNGASSVAQAGGLACVATEEGRDAVRRVVAVYKENARVLVDTFAALGKEVYGGADSPYVWVRFPGRKSWDVFAEILEKTHVITVPGSGFGPGGEGFVRVSAFNSRDRVIEAANRLKKFLA</sequence>
<dbReference type="Pfam" id="PF00155">
    <property type="entry name" value="Aminotran_1_2"/>
    <property type="match status" value="1"/>
</dbReference>
<feature type="domain" description="Aminotransferase class I/classII large" evidence="6">
    <location>
        <begin position="112"/>
        <end position="476"/>
    </location>
</feature>
<proteinExistence type="inferred from homology"/>
<evidence type="ECO:0000313" key="8">
    <source>
        <dbReference type="Proteomes" id="UP000324897"/>
    </source>
</evidence>
<dbReference type="FunFam" id="3.40.640.10:FF:000099">
    <property type="entry name" value="LL-diaminopimelate aminotransferase, chloroplastic"/>
    <property type="match status" value="1"/>
</dbReference>
<evidence type="ECO:0000256" key="1">
    <source>
        <dbReference type="ARBA" id="ARBA00001933"/>
    </source>
</evidence>
<dbReference type="GO" id="GO:0030170">
    <property type="term" value="F:pyridoxal phosphate binding"/>
    <property type="evidence" value="ECO:0007669"/>
    <property type="project" value="InterPro"/>
</dbReference>
<dbReference type="NCBIfam" id="TIGR03542">
    <property type="entry name" value="DAPAT_plant"/>
    <property type="match status" value="1"/>
</dbReference>
<accession>A0A5J9WHA2</accession>
<dbReference type="InterPro" id="IPR004839">
    <property type="entry name" value="Aminotransferase_I/II_large"/>
</dbReference>
<dbReference type="InterPro" id="IPR019942">
    <property type="entry name" value="DapL/ALD1"/>
</dbReference>
<organism evidence="7 8">
    <name type="scientific">Eragrostis curvula</name>
    <name type="common">weeping love grass</name>
    <dbReference type="NCBI Taxonomy" id="38414"/>
    <lineage>
        <taxon>Eukaryota</taxon>
        <taxon>Viridiplantae</taxon>
        <taxon>Streptophyta</taxon>
        <taxon>Embryophyta</taxon>
        <taxon>Tracheophyta</taxon>
        <taxon>Spermatophyta</taxon>
        <taxon>Magnoliopsida</taxon>
        <taxon>Liliopsida</taxon>
        <taxon>Poales</taxon>
        <taxon>Poaceae</taxon>
        <taxon>PACMAD clade</taxon>
        <taxon>Chloridoideae</taxon>
        <taxon>Eragrostideae</taxon>
        <taxon>Eragrostidinae</taxon>
        <taxon>Eragrostis</taxon>
    </lineage>
</organism>
<comment type="caution">
    <text evidence="7">The sequence shown here is derived from an EMBL/GenBank/DDBJ whole genome shotgun (WGS) entry which is preliminary data.</text>
</comment>
<evidence type="ECO:0000313" key="7">
    <source>
        <dbReference type="EMBL" id="TVU48082.1"/>
    </source>
</evidence>
<evidence type="ECO:0000259" key="6">
    <source>
        <dbReference type="Pfam" id="PF00155"/>
    </source>
</evidence>
<dbReference type="InterPro" id="IPR015422">
    <property type="entry name" value="PyrdxlP-dep_Trfase_small"/>
</dbReference>
<keyword evidence="4" id="KW-0663">Pyridoxal phosphate</keyword>
<dbReference type="Gene3D" id="3.40.640.10">
    <property type="entry name" value="Type I PLP-dependent aspartate aminotransferase-like (Major domain)"/>
    <property type="match status" value="1"/>
</dbReference>
<dbReference type="Gene3D" id="3.90.1150.10">
    <property type="entry name" value="Aspartate Aminotransferase, domain 1"/>
    <property type="match status" value="1"/>
</dbReference>
<evidence type="ECO:0000256" key="3">
    <source>
        <dbReference type="ARBA" id="ARBA00022679"/>
    </source>
</evidence>
<dbReference type="GO" id="GO:0008483">
    <property type="term" value="F:transaminase activity"/>
    <property type="evidence" value="ECO:0007669"/>
    <property type="project" value="UniProtKB-KW"/>
</dbReference>
<dbReference type="SUPFAM" id="SSF53383">
    <property type="entry name" value="PLP-dependent transferases"/>
    <property type="match status" value="1"/>
</dbReference>
<dbReference type="HAMAP" id="MF_01642">
    <property type="entry name" value="DapL_aminotrans_1"/>
    <property type="match status" value="1"/>
</dbReference>
<keyword evidence="3" id="KW-0808">Transferase</keyword>
<dbReference type="AlphaFoldDB" id="A0A5J9WHA2"/>
<keyword evidence="8" id="KW-1185">Reference proteome</keyword>
<dbReference type="CDD" id="cd00609">
    <property type="entry name" value="AAT_like"/>
    <property type="match status" value="1"/>
</dbReference>
<dbReference type="InterPro" id="IPR015421">
    <property type="entry name" value="PyrdxlP-dep_Trfase_major"/>
</dbReference>
<dbReference type="GO" id="GO:0009862">
    <property type="term" value="P:systemic acquired resistance, salicylic acid mediated signaling pathway"/>
    <property type="evidence" value="ECO:0007669"/>
    <property type="project" value="UniProtKB-ARBA"/>
</dbReference>
<feature type="non-terminal residue" evidence="7">
    <location>
        <position position="1"/>
    </location>
</feature>
<gene>
    <name evidence="7" type="ORF">EJB05_07705</name>
</gene>
<name>A0A5J9WHA2_9POAL</name>
<dbReference type="InterPro" id="IPR015424">
    <property type="entry name" value="PyrdxlP-dep_Trfase"/>
</dbReference>
<dbReference type="EMBL" id="RWGY01000004">
    <property type="protein sequence ID" value="TVU48082.1"/>
    <property type="molecule type" value="Genomic_DNA"/>
</dbReference>
<evidence type="ECO:0000256" key="4">
    <source>
        <dbReference type="ARBA" id="ARBA00022898"/>
    </source>
</evidence>
<keyword evidence="2" id="KW-0032">Aminotransferase</keyword>
<dbReference type="Gramene" id="TVU48082">
    <property type="protein sequence ID" value="TVU48082"/>
    <property type="gene ID" value="EJB05_07705"/>
</dbReference>
<dbReference type="Proteomes" id="UP000324897">
    <property type="component" value="Chromosome 5"/>
</dbReference>
<comment type="cofactor">
    <cofactor evidence="1">
        <name>pyridoxal 5'-phosphate</name>
        <dbReference type="ChEBI" id="CHEBI:597326"/>
    </cofactor>
</comment>
<reference evidence="7 8" key="1">
    <citation type="journal article" date="2019" name="Sci. Rep.">
        <title>A high-quality genome of Eragrostis curvula grass provides insights into Poaceae evolution and supports new strategies to enhance forage quality.</title>
        <authorList>
            <person name="Carballo J."/>
            <person name="Santos B.A.C.M."/>
            <person name="Zappacosta D."/>
            <person name="Garbus I."/>
            <person name="Selva J.P."/>
            <person name="Gallo C.A."/>
            <person name="Diaz A."/>
            <person name="Albertini E."/>
            <person name="Caccamo M."/>
            <person name="Echenique V."/>
        </authorList>
    </citation>
    <scope>NUCLEOTIDE SEQUENCE [LARGE SCALE GENOMIC DNA]</scope>
    <source>
        <strain evidence="8">cv. Victoria</strain>
        <tissue evidence="7">Leaf</tissue>
    </source>
</reference>